<keyword evidence="3" id="KW-1185">Reference proteome</keyword>
<gene>
    <name evidence="2" type="ORF">KHA97_17585</name>
</gene>
<comment type="caution">
    <text evidence="2">The sequence shown here is derived from an EMBL/GenBank/DDBJ whole genome shotgun (WGS) entry which is preliminary data.</text>
</comment>
<name>A0A942YH38_9BACI</name>
<dbReference type="AlphaFoldDB" id="A0A942YH38"/>
<organism evidence="2 3">
    <name type="scientific">Lederbergia citri</name>
    <dbReference type="NCBI Taxonomy" id="2833580"/>
    <lineage>
        <taxon>Bacteria</taxon>
        <taxon>Bacillati</taxon>
        <taxon>Bacillota</taxon>
        <taxon>Bacilli</taxon>
        <taxon>Bacillales</taxon>
        <taxon>Bacillaceae</taxon>
        <taxon>Lederbergia</taxon>
    </lineage>
</organism>
<accession>A0A942YH38</accession>
<keyword evidence="1" id="KW-1133">Transmembrane helix</keyword>
<keyword evidence="1" id="KW-0472">Membrane</keyword>
<protein>
    <submittedName>
        <fullName evidence="2">Uncharacterized protein</fullName>
    </submittedName>
</protein>
<reference evidence="2 3" key="1">
    <citation type="submission" date="2021-05" db="EMBL/GenBank/DDBJ databases">
        <title>Novel Bacillus species.</title>
        <authorList>
            <person name="Liu G."/>
        </authorList>
    </citation>
    <scope>NUCLEOTIDE SEQUENCE [LARGE SCALE GENOMIC DNA]</scope>
    <source>
        <strain evidence="3">FJAT-49780</strain>
    </source>
</reference>
<sequence length="83" mass="9778">MKSIKLAIPLIALIIVFLLGNWFYPYSWISINKAYSYNQDNVSGREFLEKYQRGKEFIKEQETDKVSLAVKDFYNTIDDSFIV</sequence>
<evidence type="ECO:0000256" key="1">
    <source>
        <dbReference type="SAM" id="Phobius"/>
    </source>
</evidence>
<dbReference type="Proteomes" id="UP000681414">
    <property type="component" value="Unassembled WGS sequence"/>
</dbReference>
<dbReference type="RefSeq" id="WP_213126076.1">
    <property type="nucleotide sequence ID" value="NZ_JAGYPG010000003.1"/>
</dbReference>
<proteinExistence type="predicted"/>
<feature type="transmembrane region" description="Helical" evidence="1">
    <location>
        <begin position="6"/>
        <end position="24"/>
    </location>
</feature>
<evidence type="ECO:0000313" key="3">
    <source>
        <dbReference type="Proteomes" id="UP000681414"/>
    </source>
</evidence>
<evidence type="ECO:0000313" key="2">
    <source>
        <dbReference type="EMBL" id="MBS4196863.1"/>
    </source>
</evidence>
<keyword evidence="1" id="KW-0812">Transmembrane</keyword>
<dbReference type="EMBL" id="JAGYPG010000003">
    <property type="protein sequence ID" value="MBS4196863.1"/>
    <property type="molecule type" value="Genomic_DNA"/>
</dbReference>